<dbReference type="RefSeq" id="WP_313976851.1">
    <property type="nucleotide sequence ID" value="NZ_JASJOS010000003.1"/>
</dbReference>
<proteinExistence type="predicted"/>
<sequence length="211" mass="24207">MTIQQWLIGTQDYKAGVELYQKFGKSAVWKNILSQGETEYNRDKLLSLLTELAGELASKPVAAPKLEVHRPAPEPGSLLDKVKSEWVPLYKRMSFLHTQLTHLPAKERGELAFEILSLDKQINQIWKKEKFVQQHGQLPAESICESKAAHDLSTQIGIQKRILNLRSSISKHKKNPKRKADLTEWVREKADLEQQLKTMQNIKEDASKEEN</sequence>
<evidence type="ECO:0000313" key="2">
    <source>
        <dbReference type="EMBL" id="MDJ1480279.1"/>
    </source>
</evidence>
<evidence type="ECO:0000313" key="3">
    <source>
        <dbReference type="Proteomes" id="UP001241110"/>
    </source>
</evidence>
<keyword evidence="1" id="KW-0175">Coiled coil</keyword>
<evidence type="ECO:0000256" key="1">
    <source>
        <dbReference type="SAM" id="Coils"/>
    </source>
</evidence>
<reference evidence="2" key="1">
    <citation type="submission" date="2023-05" db="EMBL/GenBank/DDBJ databases">
        <authorList>
            <person name="Zhang X."/>
        </authorList>
    </citation>
    <scope>NUCLEOTIDE SEQUENCE</scope>
    <source>
        <strain evidence="2">YF14B1</strain>
    </source>
</reference>
<feature type="coiled-coil region" evidence="1">
    <location>
        <begin position="182"/>
        <end position="209"/>
    </location>
</feature>
<dbReference type="AlphaFoldDB" id="A0AAE3QP40"/>
<dbReference type="Proteomes" id="UP001241110">
    <property type="component" value="Unassembled WGS sequence"/>
</dbReference>
<dbReference type="EMBL" id="JASJOS010000003">
    <property type="protein sequence ID" value="MDJ1480279.1"/>
    <property type="molecule type" value="Genomic_DNA"/>
</dbReference>
<comment type="caution">
    <text evidence="2">The sequence shown here is derived from an EMBL/GenBank/DDBJ whole genome shotgun (WGS) entry which is preliminary data.</text>
</comment>
<gene>
    <name evidence="2" type="ORF">QNI16_07270</name>
</gene>
<organism evidence="2 3">
    <name type="scientific">Xanthocytophaga flava</name>
    <dbReference type="NCBI Taxonomy" id="3048013"/>
    <lineage>
        <taxon>Bacteria</taxon>
        <taxon>Pseudomonadati</taxon>
        <taxon>Bacteroidota</taxon>
        <taxon>Cytophagia</taxon>
        <taxon>Cytophagales</taxon>
        <taxon>Rhodocytophagaceae</taxon>
        <taxon>Xanthocytophaga</taxon>
    </lineage>
</organism>
<protein>
    <submittedName>
        <fullName evidence="2">Uncharacterized protein</fullName>
    </submittedName>
</protein>
<accession>A0AAE3QP40</accession>
<name>A0AAE3QP40_9BACT</name>